<keyword evidence="8" id="KW-0460">Magnesium</keyword>
<dbReference type="PROSITE" id="PS50137">
    <property type="entry name" value="DS_RBD"/>
    <property type="match status" value="1"/>
</dbReference>
<dbReference type="GO" id="GO:0006364">
    <property type="term" value="P:rRNA processing"/>
    <property type="evidence" value="ECO:0007669"/>
    <property type="project" value="UniProtKB-UniRule"/>
</dbReference>
<keyword evidence="12" id="KW-1185">Reference proteome</keyword>
<evidence type="ECO:0000256" key="8">
    <source>
        <dbReference type="HAMAP-Rule" id="MF_00104"/>
    </source>
</evidence>
<evidence type="ECO:0000256" key="2">
    <source>
        <dbReference type="ARBA" id="ARBA00010183"/>
    </source>
</evidence>
<comment type="subunit">
    <text evidence="8">Homodimer.</text>
</comment>
<evidence type="ECO:0000256" key="5">
    <source>
        <dbReference type="ARBA" id="ARBA00022759"/>
    </source>
</evidence>
<dbReference type="EMBL" id="AP027081">
    <property type="protein sequence ID" value="BDU78818.1"/>
    <property type="molecule type" value="Genomic_DNA"/>
</dbReference>
<comment type="subcellular location">
    <subcellularLocation>
        <location evidence="8">Cytoplasm</location>
    </subcellularLocation>
</comment>
<evidence type="ECO:0000256" key="1">
    <source>
        <dbReference type="ARBA" id="ARBA00000109"/>
    </source>
</evidence>
<comment type="catalytic activity">
    <reaction evidence="1 8">
        <text>Endonucleolytic cleavage to 5'-phosphomonoester.</text>
        <dbReference type="EC" id="3.1.26.3"/>
    </reaction>
</comment>
<dbReference type="PROSITE" id="PS00517">
    <property type="entry name" value="RNASE_3_1"/>
    <property type="match status" value="1"/>
</dbReference>
<evidence type="ECO:0000256" key="3">
    <source>
        <dbReference type="ARBA" id="ARBA00022664"/>
    </source>
</evidence>
<sequence length="235" mass="25357">MSARKPTPLEAKLGYTFRDPALVEAALTPPSAGLDVDNQRLEFLGDAVLQLCVSRLVYREHPAWPEGALTKLRGLVVCADALHAWAEDLGLEVRMGPRSGRRTRGTRNELADAVEALLAAVHLDLEARGRSPLDGVMALVEARFLETIRRAYLGVWEVRDTKTTLQERAAVLSLGAPVYEEVSRQGPDHAPTFTVKVRVGPHEAVASAGSLKRAQMEAARLLLEALPASSAGAPS</sequence>
<dbReference type="GO" id="GO:0046872">
    <property type="term" value="F:metal ion binding"/>
    <property type="evidence" value="ECO:0007669"/>
    <property type="project" value="UniProtKB-KW"/>
</dbReference>
<proteinExistence type="inferred from homology"/>
<dbReference type="AlphaFoldDB" id="A0AA48KHY2"/>
<dbReference type="CDD" id="cd00593">
    <property type="entry name" value="RIBOc"/>
    <property type="match status" value="1"/>
</dbReference>
<dbReference type="InterPro" id="IPR011907">
    <property type="entry name" value="RNase_III"/>
</dbReference>
<feature type="active site" evidence="8">
    <location>
        <position position="115"/>
    </location>
</feature>
<dbReference type="GO" id="GO:0005737">
    <property type="term" value="C:cytoplasm"/>
    <property type="evidence" value="ECO:0007669"/>
    <property type="project" value="UniProtKB-SubCell"/>
</dbReference>
<evidence type="ECO:0000259" key="10">
    <source>
        <dbReference type="PROSITE" id="PS50142"/>
    </source>
</evidence>
<dbReference type="PANTHER" id="PTHR11207">
    <property type="entry name" value="RIBONUCLEASE III"/>
    <property type="match status" value="1"/>
</dbReference>
<keyword evidence="4 8" id="KW-0540">Nuclease</keyword>
<gene>
    <name evidence="8 11" type="primary">rnc</name>
    <name evidence="11" type="ORF">METESE_37760</name>
</gene>
<dbReference type="SUPFAM" id="SSF54768">
    <property type="entry name" value="dsRNA-binding domain-like"/>
    <property type="match status" value="1"/>
</dbReference>
<dbReference type="InterPro" id="IPR014720">
    <property type="entry name" value="dsRBD_dom"/>
</dbReference>
<feature type="domain" description="RNase III" evidence="10">
    <location>
        <begin position="6"/>
        <end position="126"/>
    </location>
</feature>
<dbReference type="Gene3D" id="3.30.160.20">
    <property type="match status" value="1"/>
</dbReference>
<keyword evidence="8" id="KW-0479">Metal-binding</keyword>
<dbReference type="GO" id="GO:0008033">
    <property type="term" value="P:tRNA processing"/>
    <property type="evidence" value="ECO:0007669"/>
    <property type="project" value="UniProtKB-KW"/>
</dbReference>
<keyword evidence="3 8" id="KW-0507">mRNA processing</keyword>
<keyword evidence="8" id="KW-0699">rRNA-binding</keyword>
<dbReference type="GO" id="GO:0019843">
    <property type="term" value="F:rRNA binding"/>
    <property type="evidence" value="ECO:0007669"/>
    <property type="project" value="UniProtKB-KW"/>
</dbReference>
<dbReference type="GO" id="GO:0003725">
    <property type="term" value="F:double-stranded RNA binding"/>
    <property type="evidence" value="ECO:0007669"/>
    <property type="project" value="TreeGrafter"/>
</dbReference>
<dbReference type="PROSITE" id="PS50142">
    <property type="entry name" value="RNASE_3_2"/>
    <property type="match status" value="1"/>
</dbReference>
<dbReference type="RefSeq" id="WP_243333588.1">
    <property type="nucleotide sequence ID" value="NZ_AP027081.1"/>
</dbReference>
<evidence type="ECO:0000313" key="12">
    <source>
        <dbReference type="Proteomes" id="UP001228113"/>
    </source>
</evidence>
<comment type="similarity">
    <text evidence="2">Belongs to the ribonuclease III family.</text>
</comment>
<reference evidence="11" key="1">
    <citation type="journal article" date="2023" name="Int. J. Syst. Evol. Microbiol.">
        <title>Mesoterricola silvestris gen. nov., sp. nov., Mesoterricola sediminis sp. nov., Geothrix oryzae sp. nov., Geothrix edaphica sp. nov., Geothrix rubra sp. nov., and Geothrix limicola sp. nov., six novel members of Acidobacteriota isolated from soils.</title>
        <authorList>
            <person name="Itoh H."/>
            <person name="Sugisawa Y."/>
            <person name="Mise K."/>
            <person name="Xu Z."/>
            <person name="Kuniyasu M."/>
            <person name="Ushijima N."/>
            <person name="Kawano K."/>
            <person name="Kobayashi E."/>
            <person name="Shiratori Y."/>
            <person name="Masuda Y."/>
            <person name="Senoo K."/>
        </authorList>
    </citation>
    <scope>NUCLEOTIDE SEQUENCE</scope>
    <source>
        <strain evidence="11">W786</strain>
    </source>
</reference>
<dbReference type="GO" id="GO:0010468">
    <property type="term" value="P:regulation of gene expression"/>
    <property type="evidence" value="ECO:0007669"/>
    <property type="project" value="TreeGrafter"/>
</dbReference>
<feature type="active site" evidence="8">
    <location>
        <position position="46"/>
    </location>
</feature>
<dbReference type="InterPro" id="IPR036389">
    <property type="entry name" value="RNase_III_sf"/>
</dbReference>
<protein>
    <recommendedName>
        <fullName evidence="8">Ribonuclease 3</fullName>
        <ecNumber evidence="8">3.1.26.3</ecNumber>
    </recommendedName>
    <alternativeName>
        <fullName evidence="8">Ribonuclease III</fullName>
        <shortName evidence="8">RNase III</shortName>
    </alternativeName>
</protein>
<feature type="binding site" evidence="8">
    <location>
        <position position="115"/>
    </location>
    <ligand>
        <name>Mg(2+)</name>
        <dbReference type="ChEBI" id="CHEBI:18420"/>
    </ligand>
</feature>
<keyword evidence="8" id="KW-0963">Cytoplasm</keyword>
<keyword evidence="7 8" id="KW-0694">RNA-binding</keyword>
<dbReference type="Pfam" id="PF00636">
    <property type="entry name" value="Ribonuclease_3"/>
    <property type="match status" value="1"/>
</dbReference>
<feature type="binding site" evidence="8">
    <location>
        <position position="112"/>
    </location>
    <ligand>
        <name>Mg(2+)</name>
        <dbReference type="ChEBI" id="CHEBI:18420"/>
    </ligand>
</feature>
<evidence type="ECO:0000313" key="11">
    <source>
        <dbReference type="EMBL" id="BDU78818.1"/>
    </source>
</evidence>
<dbReference type="Gene3D" id="1.10.1520.10">
    <property type="entry name" value="Ribonuclease III domain"/>
    <property type="match status" value="1"/>
</dbReference>
<dbReference type="HAMAP" id="MF_00104">
    <property type="entry name" value="RNase_III"/>
    <property type="match status" value="1"/>
</dbReference>
<dbReference type="Proteomes" id="UP001228113">
    <property type="component" value="Chromosome"/>
</dbReference>
<evidence type="ECO:0000256" key="4">
    <source>
        <dbReference type="ARBA" id="ARBA00022722"/>
    </source>
</evidence>
<comment type="function">
    <text evidence="8">Digests double-stranded RNA. Involved in the processing of primary rRNA transcript to yield the immediate precursors to the large and small rRNAs (23S and 16S). Processes some mRNAs, and tRNAs when they are encoded in the rRNA operon. Processes pre-crRNA and tracrRNA of type II CRISPR loci if present in the organism.</text>
</comment>
<dbReference type="GO" id="GO:0006397">
    <property type="term" value="P:mRNA processing"/>
    <property type="evidence" value="ECO:0007669"/>
    <property type="project" value="UniProtKB-UniRule"/>
</dbReference>
<dbReference type="SUPFAM" id="SSF69065">
    <property type="entry name" value="RNase III domain-like"/>
    <property type="match status" value="1"/>
</dbReference>
<organism evidence="11 12">
    <name type="scientific">Mesoterricola sediminis</name>
    <dbReference type="NCBI Taxonomy" id="2927980"/>
    <lineage>
        <taxon>Bacteria</taxon>
        <taxon>Pseudomonadati</taxon>
        <taxon>Acidobacteriota</taxon>
        <taxon>Holophagae</taxon>
        <taxon>Holophagales</taxon>
        <taxon>Holophagaceae</taxon>
        <taxon>Mesoterricola</taxon>
    </lineage>
</organism>
<keyword evidence="6 8" id="KW-0378">Hydrolase</keyword>
<keyword evidence="8" id="KW-0698">rRNA processing</keyword>
<feature type="domain" description="DRBM" evidence="9">
    <location>
        <begin position="160"/>
        <end position="228"/>
    </location>
</feature>
<dbReference type="EC" id="3.1.26.3" evidence="8"/>
<feature type="binding site" evidence="8">
    <location>
        <position position="42"/>
    </location>
    <ligand>
        <name>Mg(2+)</name>
        <dbReference type="ChEBI" id="CHEBI:18420"/>
    </ligand>
</feature>
<keyword evidence="5 8" id="KW-0255">Endonuclease</keyword>
<dbReference type="SMART" id="SM00535">
    <property type="entry name" value="RIBOc"/>
    <property type="match status" value="1"/>
</dbReference>
<dbReference type="PANTHER" id="PTHR11207:SF0">
    <property type="entry name" value="RIBONUCLEASE 3"/>
    <property type="match status" value="1"/>
</dbReference>
<dbReference type="GO" id="GO:0004525">
    <property type="term" value="F:ribonuclease III activity"/>
    <property type="evidence" value="ECO:0007669"/>
    <property type="project" value="UniProtKB-UniRule"/>
</dbReference>
<comment type="cofactor">
    <cofactor evidence="8">
        <name>Mg(2+)</name>
        <dbReference type="ChEBI" id="CHEBI:18420"/>
    </cofactor>
</comment>
<evidence type="ECO:0000256" key="6">
    <source>
        <dbReference type="ARBA" id="ARBA00022801"/>
    </source>
</evidence>
<accession>A0AA48KHY2</accession>
<evidence type="ECO:0000259" key="9">
    <source>
        <dbReference type="PROSITE" id="PS50137"/>
    </source>
</evidence>
<dbReference type="InterPro" id="IPR000999">
    <property type="entry name" value="RNase_III_dom"/>
</dbReference>
<name>A0AA48KHY2_9BACT</name>
<dbReference type="KEGG" id="msea:METESE_37760"/>
<evidence type="ECO:0000256" key="7">
    <source>
        <dbReference type="ARBA" id="ARBA00022884"/>
    </source>
</evidence>
<dbReference type="SMART" id="SM00358">
    <property type="entry name" value="DSRM"/>
    <property type="match status" value="1"/>
</dbReference>
<dbReference type="Pfam" id="PF00035">
    <property type="entry name" value="dsrm"/>
    <property type="match status" value="1"/>
</dbReference>
<keyword evidence="8" id="KW-0819">tRNA processing</keyword>
<dbReference type="CDD" id="cd10845">
    <property type="entry name" value="DSRM_RNAse_III_family"/>
    <property type="match status" value="1"/>
</dbReference>